<keyword evidence="3" id="KW-0732">Signal</keyword>
<accession>A0ABP6GXE2</accession>
<evidence type="ECO:0008006" key="6">
    <source>
        <dbReference type="Google" id="ProtNLM"/>
    </source>
</evidence>
<dbReference type="EMBL" id="BAAATZ010000019">
    <property type="protein sequence ID" value="GAA2730750.1"/>
    <property type="molecule type" value="Genomic_DNA"/>
</dbReference>
<feature type="chain" id="PRO_5046455462" description="DUF916 domain-containing protein" evidence="3">
    <location>
        <begin position="24"/>
        <end position="337"/>
    </location>
</feature>
<feature type="region of interest" description="Disordered" evidence="1">
    <location>
        <begin position="20"/>
        <end position="55"/>
    </location>
</feature>
<proteinExistence type="predicted"/>
<sequence>MIRVITALVVLLSALAPVSPARADGESPPASKDAKEQPAAGTTGNGSWAVGPATDSKTLTPRLHFTLEGRAGDVIRDTVRIWNLTGKKMKFEVYGADGYNTARDGAFALRGAEEPQKGIGLWTKVGSRDVTVPAGRAVDVPFIVNVAKNATPGDHIGGVVVANKQVEAVKQTGGTVLGLRRAVGARIYLRLEGSLVPGAKVEGLRVENTKPELPWGSPVGTVIKYRIVNVGNVRLTPTAQIRATGLFGRVLRDFPERAMPELLPGEDVEVELKWPGAPPADTVKVTVELKTQAGLQSVARTGYTSLPWQTLVSVLALVLAAALLLRLRRHLIARRNA</sequence>
<evidence type="ECO:0000256" key="2">
    <source>
        <dbReference type="SAM" id="Phobius"/>
    </source>
</evidence>
<evidence type="ECO:0000313" key="4">
    <source>
        <dbReference type="EMBL" id="GAA2730750.1"/>
    </source>
</evidence>
<feature type="signal peptide" evidence="3">
    <location>
        <begin position="1"/>
        <end position="23"/>
    </location>
</feature>
<keyword evidence="5" id="KW-1185">Reference proteome</keyword>
<evidence type="ECO:0000313" key="5">
    <source>
        <dbReference type="Proteomes" id="UP001501842"/>
    </source>
</evidence>
<evidence type="ECO:0000256" key="1">
    <source>
        <dbReference type="SAM" id="MobiDB-lite"/>
    </source>
</evidence>
<protein>
    <recommendedName>
        <fullName evidence="6">DUF916 domain-containing protein</fullName>
    </recommendedName>
</protein>
<evidence type="ECO:0000256" key="3">
    <source>
        <dbReference type="SAM" id="SignalP"/>
    </source>
</evidence>
<reference evidence="5" key="1">
    <citation type="journal article" date="2019" name="Int. J. Syst. Evol. Microbiol.">
        <title>The Global Catalogue of Microorganisms (GCM) 10K type strain sequencing project: providing services to taxonomists for standard genome sequencing and annotation.</title>
        <authorList>
            <consortium name="The Broad Institute Genomics Platform"/>
            <consortium name="The Broad Institute Genome Sequencing Center for Infectious Disease"/>
            <person name="Wu L."/>
            <person name="Ma J."/>
        </authorList>
    </citation>
    <scope>NUCLEOTIDE SEQUENCE [LARGE SCALE GENOMIC DNA]</scope>
    <source>
        <strain evidence="5">JCM 8201</strain>
    </source>
</reference>
<comment type="caution">
    <text evidence="4">The sequence shown here is derived from an EMBL/GenBank/DDBJ whole genome shotgun (WGS) entry which is preliminary data.</text>
</comment>
<keyword evidence="2" id="KW-0472">Membrane</keyword>
<organism evidence="4 5">
    <name type="scientific">Actinocorallia aurantiaca</name>
    <dbReference type="NCBI Taxonomy" id="46204"/>
    <lineage>
        <taxon>Bacteria</taxon>
        <taxon>Bacillati</taxon>
        <taxon>Actinomycetota</taxon>
        <taxon>Actinomycetes</taxon>
        <taxon>Streptosporangiales</taxon>
        <taxon>Thermomonosporaceae</taxon>
        <taxon>Actinocorallia</taxon>
    </lineage>
</organism>
<gene>
    <name evidence="4" type="ORF">GCM10010439_44500</name>
</gene>
<keyword evidence="2" id="KW-1133">Transmembrane helix</keyword>
<keyword evidence="2" id="KW-0812">Transmembrane</keyword>
<feature type="transmembrane region" description="Helical" evidence="2">
    <location>
        <begin position="306"/>
        <end position="325"/>
    </location>
</feature>
<dbReference type="Proteomes" id="UP001501842">
    <property type="component" value="Unassembled WGS sequence"/>
</dbReference>
<name>A0ABP6GXE2_9ACTN</name>
<dbReference type="RefSeq" id="WP_344452546.1">
    <property type="nucleotide sequence ID" value="NZ_BAAATZ010000019.1"/>
</dbReference>